<proteinExistence type="predicted"/>
<dbReference type="AlphaFoldDB" id="A0A9P6VLU1"/>
<keyword evidence="3" id="KW-1185">Reference proteome</keyword>
<reference evidence="2" key="1">
    <citation type="submission" date="2019-07" db="EMBL/GenBank/DDBJ databases">
        <title>Hyphodiscus hymeniophilus genome sequencing and assembly.</title>
        <authorList>
            <person name="Kramer G."/>
            <person name="Nodwell J."/>
        </authorList>
    </citation>
    <scope>NUCLEOTIDE SEQUENCE</scope>
    <source>
        <strain evidence="2">ATCC 34498</strain>
    </source>
</reference>
<organism evidence="2 3">
    <name type="scientific">Hyphodiscus hymeniophilus</name>
    <dbReference type="NCBI Taxonomy" id="353542"/>
    <lineage>
        <taxon>Eukaryota</taxon>
        <taxon>Fungi</taxon>
        <taxon>Dikarya</taxon>
        <taxon>Ascomycota</taxon>
        <taxon>Pezizomycotina</taxon>
        <taxon>Leotiomycetes</taxon>
        <taxon>Helotiales</taxon>
        <taxon>Hyphodiscaceae</taxon>
        <taxon>Hyphodiscus</taxon>
    </lineage>
</organism>
<evidence type="ECO:0000256" key="1">
    <source>
        <dbReference type="ARBA" id="ARBA00023002"/>
    </source>
</evidence>
<comment type="caution">
    <text evidence="2">The sequence shown here is derived from an EMBL/GenBank/DDBJ whole genome shotgun (WGS) entry which is preliminary data.</text>
</comment>
<dbReference type="GO" id="GO:0016491">
    <property type="term" value="F:oxidoreductase activity"/>
    <property type="evidence" value="ECO:0007669"/>
    <property type="project" value="UniProtKB-KW"/>
</dbReference>
<sequence>MSITTETVTSTASRVQLSPKNLGIARITDSPEGSLEIVDRLLQTNHDHSHVYWRDVGGHNHISHSVLSVLALGGGPTQLQRAYDDGIDIQRPIPPLDQHIVKGLGDPDNFLAQIGNIDQYTNFLRFFEQKIAAEGWKAVVQEYLFSRTPIAEKLFAQLYEGAFHPFIHVGLGIEFEQSSIIAEGLAQAATHDSARIDVFFHRSEELAANSITPSKTLVQLLLDIRADDKLHYAARLPDGPVRVRDGVLGRAGEETASLAAQFHVKPEDLERATAEAINVAAYTAGAAQRAGKARKIDFFHMHNVTSSLFLTVFINQPWISAEDKVRIVERKARLDLVWYAASSAAELHIEDVTNYKATKSAGLDWSSLYRLVNDAHDDGHVAKFVRALKNGEEVSKRFEQGGGSEAFPIRGDSWLKIAQMSYDSTLDVGIDDKWIWGVGFDPLWARIPALD</sequence>
<dbReference type="Proteomes" id="UP000785200">
    <property type="component" value="Unassembled WGS sequence"/>
</dbReference>
<gene>
    <name evidence="2" type="ORF">D0Z07_3383</name>
</gene>
<keyword evidence="1" id="KW-0560">Oxidoreductase</keyword>
<evidence type="ECO:0000313" key="3">
    <source>
        <dbReference type="Proteomes" id="UP000785200"/>
    </source>
</evidence>
<accession>A0A9P6VLU1</accession>
<evidence type="ECO:0000313" key="2">
    <source>
        <dbReference type="EMBL" id="KAG0650375.1"/>
    </source>
</evidence>
<name>A0A9P6VLU1_9HELO</name>
<dbReference type="InterPro" id="IPR025337">
    <property type="entry name" value="Questin_oxidase-like"/>
</dbReference>
<dbReference type="PANTHER" id="PTHR35870">
    <property type="entry name" value="PROTEIN, PUTATIVE (AFU_ORTHOLOGUE AFUA_5G03330)-RELATED"/>
    <property type="match status" value="1"/>
</dbReference>
<dbReference type="PANTHER" id="PTHR35870:SF7">
    <property type="entry name" value="BAEYER-VILLIGER OXIDASE MDPL"/>
    <property type="match status" value="1"/>
</dbReference>
<dbReference type="EMBL" id="VNKQ01000006">
    <property type="protein sequence ID" value="KAG0650375.1"/>
    <property type="molecule type" value="Genomic_DNA"/>
</dbReference>
<dbReference type="Pfam" id="PF14027">
    <property type="entry name" value="Questin_oxidase"/>
    <property type="match status" value="1"/>
</dbReference>
<protein>
    <submittedName>
        <fullName evidence="2">Oxidoreductase</fullName>
    </submittedName>
</protein>
<dbReference type="OrthoDB" id="10004862at2759"/>